<keyword evidence="2" id="KW-0449">Lipoprotein</keyword>
<keyword evidence="4" id="KW-1185">Reference proteome</keyword>
<dbReference type="GO" id="GO:0005886">
    <property type="term" value="C:plasma membrane"/>
    <property type="evidence" value="ECO:0007669"/>
    <property type="project" value="UniProtKB-SubCell"/>
</dbReference>
<evidence type="ECO:0000313" key="3">
    <source>
        <dbReference type="EMBL" id="GAD47758.1"/>
    </source>
</evidence>
<dbReference type="PANTHER" id="PTHR30203:SF33">
    <property type="entry name" value="BLR4455 PROTEIN"/>
    <property type="match status" value="1"/>
</dbReference>
<dbReference type="InterPro" id="IPR010131">
    <property type="entry name" value="MdtP/NodT-like"/>
</dbReference>
<accession>U2ZZ14</accession>
<sequence>MRARAPASHASWLLPLLLAGCAGPHVETAQLAPLTPPAQWRVDPGATAPLERAWWQAFGDPVLTELVTHALANNLDIAIAGTRVRDAKAQEMAARAALLPTLDAVASGADSRSLNAFGQPTEQTAAQPQVQAAWEIDLFGRLSDTRSAARSAWLASEAARDSVRLSIASAVASGYINLLALDARLQTAQQTLTARAQTLRLIQRREAAGYSPKLERMQAEAEYQAAAQIIPPLEQAIAQQENGLKLLTGELPGAIARGGTLATLTEPAIPDGLPSELLRRRPDVTQAEWQLAAADSSLSAARKRFLPQLRLNGSAGAVVSTLLGDPISIWSIGGSILAPLFEGGRLRAGAESTGAQRDSAAFAYRKTALNAFREVNDALVAAQQADRQLAILVKQRDALAESYRLATNRYKEGYSPYLEQLDAQRGLLSAELALIQARANAMQARVTLYQVMGGGWSADMIAQAHQAAAIPQGVTP</sequence>
<dbReference type="Pfam" id="PF02321">
    <property type="entry name" value="OEP"/>
    <property type="match status" value="2"/>
</dbReference>
<keyword evidence="2" id="KW-0564">Palmitate</keyword>
<dbReference type="GO" id="GO:0015562">
    <property type="term" value="F:efflux transmembrane transporter activity"/>
    <property type="evidence" value="ECO:0007669"/>
    <property type="project" value="InterPro"/>
</dbReference>
<dbReference type="Gene3D" id="1.20.1600.10">
    <property type="entry name" value="Outer membrane efflux proteins (OEP)"/>
    <property type="match status" value="1"/>
</dbReference>
<dbReference type="RefSeq" id="WP_021688665.1">
    <property type="nucleotide sequence ID" value="NZ_BASZ01000001.1"/>
</dbReference>
<dbReference type="OrthoDB" id="9783100at2"/>
<organism evidence="3 4">
    <name type="scientific">Caenibius tardaugens NBRC 16725</name>
    <dbReference type="NCBI Taxonomy" id="1219035"/>
    <lineage>
        <taxon>Bacteria</taxon>
        <taxon>Pseudomonadati</taxon>
        <taxon>Pseudomonadota</taxon>
        <taxon>Alphaproteobacteria</taxon>
        <taxon>Sphingomonadales</taxon>
        <taxon>Erythrobacteraceae</taxon>
        <taxon>Caenibius</taxon>
    </lineage>
</organism>
<reference evidence="3 4" key="1">
    <citation type="submission" date="2013-09" db="EMBL/GenBank/DDBJ databases">
        <title>Whole genome shotgun sequence of Novosphingobium tardaugens NBRC 16725.</title>
        <authorList>
            <person name="Isaki S."/>
            <person name="Hosoyama A."/>
            <person name="Tsuchikane K."/>
            <person name="Katsumata H."/>
            <person name="Ando Y."/>
            <person name="Yamazaki S."/>
            <person name="Fujita N."/>
        </authorList>
    </citation>
    <scope>NUCLEOTIDE SEQUENCE [LARGE SCALE GENOMIC DNA]</scope>
    <source>
        <strain evidence="3 4">NBRC 16725</strain>
    </source>
</reference>
<comment type="caution">
    <text evidence="3">The sequence shown here is derived from an EMBL/GenBank/DDBJ whole genome shotgun (WGS) entry which is preliminary data.</text>
</comment>
<name>U2ZZ14_9SPHN</name>
<dbReference type="PANTHER" id="PTHR30203">
    <property type="entry name" value="OUTER MEMBRANE CATION EFFLUX PROTEIN"/>
    <property type="match status" value="1"/>
</dbReference>
<dbReference type="SUPFAM" id="SSF56954">
    <property type="entry name" value="Outer membrane efflux proteins (OEP)"/>
    <property type="match status" value="1"/>
</dbReference>
<protein>
    <submittedName>
        <fullName evidence="3">Putative outer membrane efflux protein</fullName>
    </submittedName>
</protein>
<dbReference type="KEGG" id="ntd:EGO55_14485"/>
<proteinExistence type="inferred from homology"/>
<dbReference type="PROSITE" id="PS51257">
    <property type="entry name" value="PROKAR_LIPOPROTEIN"/>
    <property type="match status" value="1"/>
</dbReference>
<evidence type="ECO:0000256" key="2">
    <source>
        <dbReference type="RuleBase" id="RU362097"/>
    </source>
</evidence>
<keyword evidence="2" id="KW-0812">Transmembrane</keyword>
<evidence type="ECO:0000313" key="4">
    <source>
        <dbReference type="Proteomes" id="UP000016568"/>
    </source>
</evidence>
<dbReference type="Gene3D" id="2.20.200.10">
    <property type="entry name" value="Outer membrane efflux proteins (OEP)"/>
    <property type="match status" value="1"/>
</dbReference>
<dbReference type="EMBL" id="BASZ01000001">
    <property type="protein sequence ID" value="GAD47758.1"/>
    <property type="molecule type" value="Genomic_DNA"/>
</dbReference>
<dbReference type="NCBIfam" id="TIGR01845">
    <property type="entry name" value="outer_NodT"/>
    <property type="match status" value="1"/>
</dbReference>
<keyword evidence="2" id="KW-0472">Membrane</keyword>
<comment type="similarity">
    <text evidence="1 2">Belongs to the outer membrane factor (OMF) (TC 1.B.17) family.</text>
</comment>
<dbReference type="Proteomes" id="UP000016568">
    <property type="component" value="Unassembled WGS sequence"/>
</dbReference>
<evidence type="ECO:0000256" key="1">
    <source>
        <dbReference type="ARBA" id="ARBA00007613"/>
    </source>
</evidence>
<dbReference type="eggNOG" id="COG1538">
    <property type="taxonomic scope" value="Bacteria"/>
</dbReference>
<dbReference type="InterPro" id="IPR003423">
    <property type="entry name" value="OMP_efflux"/>
</dbReference>
<gene>
    <name evidence="3" type="ORF">NT2_01_05320</name>
</gene>
<dbReference type="AlphaFoldDB" id="U2ZZ14"/>
<comment type="subcellular location">
    <subcellularLocation>
        <location evidence="2">Cell membrane</location>
        <topology evidence="2">Lipid-anchor</topology>
    </subcellularLocation>
</comment>
<keyword evidence="2" id="KW-1134">Transmembrane beta strand</keyword>